<evidence type="ECO:0000256" key="2">
    <source>
        <dbReference type="SAM" id="Phobius"/>
    </source>
</evidence>
<dbReference type="InterPro" id="IPR011990">
    <property type="entry name" value="TPR-like_helical_dom_sf"/>
</dbReference>
<keyword evidence="2" id="KW-1133">Transmembrane helix</keyword>
<dbReference type="SMART" id="SM00028">
    <property type="entry name" value="TPR"/>
    <property type="match status" value="2"/>
</dbReference>
<dbReference type="GeneID" id="7836041"/>
<dbReference type="RefSeq" id="XP_001020796.2">
    <property type="nucleotide sequence ID" value="XM_001020796.2"/>
</dbReference>
<keyword evidence="4" id="KW-1185">Reference proteome</keyword>
<name>I7MKX3_TETTS</name>
<organism evidence="3 4">
    <name type="scientific">Tetrahymena thermophila (strain SB210)</name>
    <dbReference type="NCBI Taxonomy" id="312017"/>
    <lineage>
        <taxon>Eukaryota</taxon>
        <taxon>Sar</taxon>
        <taxon>Alveolata</taxon>
        <taxon>Ciliophora</taxon>
        <taxon>Intramacronucleata</taxon>
        <taxon>Oligohymenophorea</taxon>
        <taxon>Hymenostomatida</taxon>
        <taxon>Tetrahymenina</taxon>
        <taxon>Tetrahymenidae</taxon>
        <taxon>Tetrahymena</taxon>
    </lineage>
</organism>
<feature type="coiled-coil region" evidence="1">
    <location>
        <begin position="934"/>
        <end position="965"/>
    </location>
</feature>
<proteinExistence type="predicted"/>
<sequence length="1421" mass="167494">MELQKLLLLTLLFPILIISSIGLISTYFTYQNVKDILKEAQQNLLNDQIQSIKIIISAQKAKLDTQFIKMGREIQMVNNFYRKSINDQVYINPFYEINNTIALAGSLNLTDLTDPRVVQVLKGGISVSSWFLKNVSSSDFSKLPQPSISNIKHQNSIEYLIRSIYLANKFTKSFYFEDQARGFQNDGLAISNPYRQIRLDKVILKEQHCQTQYYDARCRSWYVETSQISQQDDNLIYVTDPILIFTELIPYLGTAFCSKIMFKNELQSVGCGYFRPDKFELISSTSIFSNGFQIITVARSQQTIFYQGIENGYNKTLQDLLFDKNETLFQQFISEIPQNFTQYQYKVIQSKIGLPFLERNSDEFYTFDFQTKNNSYISITTPINIIDKINSQQFQLYNIFTFYTIISKEKILQYYQELQSQILSIQIIIFIFSAMIVGIFSIISYVHGISIAKKIENPIQNLTFFLQQVTVNDLGLLVNSQFNNLESILTLQEELETQEVKILFETFLDLFTSLKIVSQTIYDKNHSAAIIELNQAIKKFSQRSDRFALGICYNNLGNILVKESRYQEAMENYLQSIIQIDYDLGKYEQENNFEEEIANSSAANIPIIEEDIDDSDNNQSIEQDIVMAYNEDEDNNFFTNKLSQHKQKRLIELYRLKFDRMINFSKAFKLYNLQTKNYLWKEYQQILEQTLIITKYILKDQPFKLNYLLQELSFCFLKQNKYRSAIIYLKKCQRIIASEKKKMNDKINNNLKLNQSMNNFENKYFQKRGKKRSTFVSEVNSISNYQSSVFFNRQSSQNVLISPRTLNQNQSYIQNDNFSIKHLNNNANKIISPSESEIFLNDPHINPFNTQQNSLDLMEGKIINQQARCLMFKGKNYNAFEILLQNFENLQTYYQEDRLICLLLINQCLNQIIKNIEKNMNSSKYIYYQIINIEKIYSQEIEKINQKIDNALNDTQRRYSQTQSEMVFTQSQYRYIEISNPLIQLQVMQQNKFENRVENVQLYLQNLKEQLKVALKVEKILEGLNTSIINFIKKFSVKYLRLSVIVDLQDEIFISEVNQIIDEIYSSILIEKYDVMEVIKLEKYSKQIIPFTSVYQLKQLKFHYKYALRAMYFAKTRRNIPFETILKSISKSIANLNQNSAKPKEFVDRTQNFIILFTNLSKEDCDKLKQQIINYFPFDTSIKIIIFNMIVTSQVLKLVNYSYLLADPDDEEREIENDIQNELHSTQYMKTNYDNILDTNFEDQSLNQINKKVLNNNFTREKMSSISKQNDQREYLNNQDNLNLDFRGDDVFDDFDYNFNIMNIQNKNNLAQTAQTIQTSNKYQYNQIQKSKYQNKDRTSENQIQLSKNTTNTLEEIEQERIYNSSNTDFQQNEAASQIYLCKKKQLKVKIFVNKLQLVNYLKNKREVIESLGTPLLYERL</sequence>
<dbReference type="OrthoDB" id="431454at2759"/>
<keyword evidence="2" id="KW-0472">Membrane</keyword>
<dbReference type="KEGG" id="tet:TTHERM_00409040"/>
<dbReference type="SUPFAM" id="SSF48452">
    <property type="entry name" value="TPR-like"/>
    <property type="match status" value="1"/>
</dbReference>
<evidence type="ECO:0000313" key="4">
    <source>
        <dbReference type="Proteomes" id="UP000009168"/>
    </source>
</evidence>
<protein>
    <submittedName>
        <fullName evidence="3">Tetratricopeptide repeat protein</fullName>
    </submittedName>
</protein>
<dbReference type="Proteomes" id="UP000009168">
    <property type="component" value="Unassembled WGS sequence"/>
</dbReference>
<accession>I7MKX3</accession>
<keyword evidence="2" id="KW-0812">Transmembrane</keyword>
<feature type="transmembrane region" description="Helical" evidence="2">
    <location>
        <begin position="6"/>
        <end position="28"/>
    </location>
</feature>
<dbReference type="EMBL" id="GG662612">
    <property type="protein sequence ID" value="EAS00551.2"/>
    <property type="molecule type" value="Genomic_DNA"/>
</dbReference>
<dbReference type="InterPro" id="IPR019734">
    <property type="entry name" value="TPR_rpt"/>
</dbReference>
<evidence type="ECO:0000313" key="3">
    <source>
        <dbReference type="EMBL" id="EAS00551.2"/>
    </source>
</evidence>
<reference evidence="4" key="1">
    <citation type="journal article" date="2006" name="PLoS Biol.">
        <title>Macronuclear genome sequence of the ciliate Tetrahymena thermophila, a model eukaryote.</title>
        <authorList>
            <person name="Eisen J.A."/>
            <person name="Coyne R.S."/>
            <person name="Wu M."/>
            <person name="Wu D."/>
            <person name="Thiagarajan M."/>
            <person name="Wortman J.R."/>
            <person name="Badger J.H."/>
            <person name="Ren Q."/>
            <person name="Amedeo P."/>
            <person name="Jones K.M."/>
            <person name="Tallon L.J."/>
            <person name="Delcher A.L."/>
            <person name="Salzberg S.L."/>
            <person name="Silva J.C."/>
            <person name="Haas B.J."/>
            <person name="Majoros W.H."/>
            <person name="Farzad M."/>
            <person name="Carlton J.M."/>
            <person name="Smith R.K. Jr."/>
            <person name="Garg J."/>
            <person name="Pearlman R.E."/>
            <person name="Karrer K.M."/>
            <person name="Sun L."/>
            <person name="Manning G."/>
            <person name="Elde N.C."/>
            <person name="Turkewitz A.P."/>
            <person name="Asai D.J."/>
            <person name="Wilkes D.E."/>
            <person name="Wang Y."/>
            <person name="Cai H."/>
            <person name="Collins K."/>
            <person name="Stewart B.A."/>
            <person name="Lee S.R."/>
            <person name="Wilamowska K."/>
            <person name="Weinberg Z."/>
            <person name="Ruzzo W.L."/>
            <person name="Wloga D."/>
            <person name="Gaertig J."/>
            <person name="Frankel J."/>
            <person name="Tsao C.-C."/>
            <person name="Gorovsky M.A."/>
            <person name="Keeling P.J."/>
            <person name="Waller R.F."/>
            <person name="Patron N.J."/>
            <person name="Cherry J.M."/>
            <person name="Stover N.A."/>
            <person name="Krieger C.J."/>
            <person name="del Toro C."/>
            <person name="Ryder H.F."/>
            <person name="Williamson S.C."/>
            <person name="Barbeau R.A."/>
            <person name="Hamilton E.P."/>
            <person name="Orias E."/>
        </authorList>
    </citation>
    <scope>NUCLEOTIDE SEQUENCE [LARGE SCALE GENOMIC DNA]</scope>
    <source>
        <strain evidence="4">SB210</strain>
    </source>
</reference>
<evidence type="ECO:0000256" key="1">
    <source>
        <dbReference type="SAM" id="Coils"/>
    </source>
</evidence>
<dbReference type="InParanoid" id="I7MKX3"/>
<gene>
    <name evidence="3" type="ORF">TTHERM_00409040</name>
</gene>
<feature type="transmembrane region" description="Helical" evidence="2">
    <location>
        <begin position="422"/>
        <end position="446"/>
    </location>
</feature>
<dbReference type="Gene3D" id="1.25.40.10">
    <property type="entry name" value="Tetratricopeptide repeat domain"/>
    <property type="match status" value="1"/>
</dbReference>
<keyword evidence="1" id="KW-0175">Coiled coil</keyword>